<dbReference type="SUPFAM" id="SSF48264">
    <property type="entry name" value="Cytochrome P450"/>
    <property type="match status" value="1"/>
</dbReference>
<evidence type="ECO:0000313" key="17">
    <source>
        <dbReference type="RefSeq" id="XP_020828038.1"/>
    </source>
</evidence>
<evidence type="ECO:0000256" key="15">
    <source>
        <dbReference type="SAM" id="SignalP"/>
    </source>
</evidence>
<evidence type="ECO:0000256" key="8">
    <source>
        <dbReference type="ARBA" id="ARBA00022848"/>
    </source>
</evidence>
<dbReference type="GO" id="GO:0005506">
    <property type="term" value="F:iron ion binding"/>
    <property type="evidence" value="ECO:0007669"/>
    <property type="project" value="InterPro"/>
</dbReference>
<dbReference type="Pfam" id="PF00067">
    <property type="entry name" value="p450"/>
    <property type="match status" value="1"/>
</dbReference>
<evidence type="ECO:0000256" key="12">
    <source>
        <dbReference type="ARBA" id="ARBA00023136"/>
    </source>
</evidence>
<dbReference type="InterPro" id="IPR050182">
    <property type="entry name" value="Cytochrome_P450_fam2"/>
</dbReference>
<evidence type="ECO:0000313" key="16">
    <source>
        <dbReference type="Proteomes" id="UP000515140"/>
    </source>
</evidence>
<name>A0A6P5J3W5_PHACI</name>
<accession>A0A6P5J3W5</accession>
<reference evidence="17" key="1">
    <citation type="submission" date="2025-08" db="UniProtKB">
        <authorList>
            <consortium name="RefSeq"/>
        </authorList>
    </citation>
    <scope>IDENTIFICATION</scope>
    <source>
        <tissue evidence="17">Spleen</tissue>
    </source>
</reference>
<evidence type="ECO:0000256" key="7">
    <source>
        <dbReference type="ARBA" id="ARBA00022824"/>
    </source>
</evidence>
<keyword evidence="15" id="KW-0732">Signal</keyword>
<dbReference type="InterPro" id="IPR001128">
    <property type="entry name" value="Cyt_P450"/>
</dbReference>
<dbReference type="InParanoid" id="A0A6P5J3W5"/>
<dbReference type="AlphaFoldDB" id="A0A6P5J3W5"/>
<dbReference type="GO" id="GO:0005789">
    <property type="term" value="C:endoplasmic reticulum membrane"/>
    <property type="evidence" value="ECO:0007669"/>
    <property type="project" value="UniProtKB-SubCell"/>
</dbReference>
<evidence type="ECO:0000256" key="14">
    <source>
        <dbReference type="RuleBase" id="RU000461"/>
    </source>
</evidence>
<protein>
    <submittedName>
        <fullName evidence="17">LOW QUALITY PROTEIN: cytochrome P450 2F5-like</fullName>
    </submittedName>
</protein>
<evidence type="ECO:0000256" key="3">
    <source>
        <dbReference type="ARBA" id="ARBA00004406"/>
    </source>
</evidence>
<dbReference type="PANTHER" id="PTHR24300">
    <property type="entry name" value="CYTOCHROME P450 508A4-RELATED"/>
    <property type="match status" value="1"/>
</dbReference>
<evidence type="ECO:0000256" key="10">
    <source>
        <dbReference type="ARBA" id="ARBA00023004"/>
    </source>
</evidence>
<dbReference type="InterPro" id="IPR036396">
    <property type="entry name" value="Cyt_P450_sf"/>
</dbReference>
<evidence type="ECO:0000256" key="4">
    <source>
        <dbReference type="ARBA" id="ARBA00010617"/>
    </source>
</evidence>
<dbReference type="GO" id="GO:0019373">
    <property type="term" value="P:epoxygenase P450 pathway"/>
    <property type="evidence" value="ECO:0007669"/>
    <property type="project" value="TreeGrafter"/>
</dbReference>
<dbReference type="InterPro" id="IPR017972">
    <property type="entry name" value="Cyt_P450_CS"/>
</dbReference>
<dbReference type="KEGG" id="pcw:110198199"/>
<dbReference type="GO" id="GO:0008392">
    <property type="term" value="F:arachidonate epoxygenase activity"/>
    <property type="evidence" value="ECO:0007669"/>
    <property type="project" value="TreeGrafter"/>
</dbReference>
<dbReference type="FunCoup" id="A0A6P5J3W5">
    <property type="interactions" value="195"/>
</dbReference>
<proteinExistence type="inferred from homology"/>
<feature type="signal peptide" evidence="15">
    <location>
        <begin position="1"/>
        <end position="23"/>
    </location>
</feature>
<keyword evidence="7" id="KW-0256">Endoplasmic reticulum</keyword>
<dbReference type="Proteomes" id="UP000515140">
    <property type="component" value="Unplaced"/>
</dbReference>
<keyword evidence="9 14" id="KW-0560">Oxidoreductase</keyword>
<evidence type="ECO:0000256" key="9">
    <source>
        <dbReference type="ARBA" id="ARBA00023002"/>
    </source>
</evidence>
<dbReference type="PANTHER" id="PTHR24300:SF275">
    <property type="entry name" value="CYTOCHROME P450 2F1"/>
    <property type="match status" value="1"/>
</dbReference>
<dbReference type="InterPro" id="IPR002401">
    <property type="entry name" value="Cyt_P450_E_grp-I"/>
</dbReference>
<keyword evidence="11 14" id="KW-0503">Monooxygenase</keyword>
<dbReference type="GO" id="GO:0016712">
    <property type="term" value="F:oxidoreductase activity, acting on paired donors, with incorporation or reduction of molecular oxygen, reduced flavin or flavoprotein as one donor, and incorporation of one atom of oxygen"/>
    <property type="evidence" value="ECO:0007669"/>
    <property type="project" value="TreeGrafter"/>
</dbReference>
<evidence type="ECO:0000256" key="5">
    <source>
        <dbReference type="ARBA" id="ARBA00022617"/>
    </source>
</evidence>
<keyword evidence="12" id="KW-0472">Membrane</keyword>
<evidence type="ECO:0000256" key="13">
    <source>
        <dbReference type="PIRSR" id="PIRSR602401-1"/>
    </source>
</evidence>
<dbReference type="PRINTS" id="PR00463">
    <property type="entry name" value="EP450I"/>
</dbReference>
<comment type="similarity">
    <text evidence="4 14">Belongs to the cytochrome P450 family.</text>
</comment>
<keyword evidence="6 13" id="KW-0479">Metal-binding</keyword>
<dbReference type="Gene3D" id="1.10.630.10">
    <property type="entry name" value="Cytochrome P450"/>
    <property type="match status" value="1"/>
</dbReference>
<gene>
    <name evidence="17" type="primary">LOC110198199</name>
</gene>
<dbReference type="PROSITE" id="PS00086">
    <property type="entry name" value="CYTOCHROME_P450"/>
    <property type="match status" value="1"/>
</dbReference>
<dbReference type="GO" id="GO:0020037">
    <property type="term" value="F:heme binding"/>
    <property type="evidence" value="ECO:0007669"/>
    <property type="project" value="InterPro"/>
</dbReference>
<evidence type="ECO:0000256" key="6">
    <source>
        <dbReference type="ARBA" id="ARBA00022723"/>
    </source>
</evidence>
<evidence type="ECO:0000256" key="1">
    <source>
        <dbReference type="ARBA" id="ARBA00001971"/>
    </source>
</evidence>
<sequence>MDWIGTVLLLLLVSITCLLLAKGAHKTKGHLPPGPRPLPLLGNLLQLRSGDMLASLTKLGQEYGPIFTVHLGTRPVVVLSGYEAVKEALVDKAEEFSGRGEYPVFHDFTKGNGIAFSNGEKWKVLRRFSIQILRNFGMGKKSIEERILEEEAFLLEELKKTAGDPFDPTFVLSRSVSNIICSVIFGSRFDYEDERLLKIVQLINDNFKIMSSPWGEMYNIFPGLLKWIPGPHHRLFQNFGCMKALIDHSIHEHQARLDSTYPLDFIDCFLIKMAEEAQRPGTHFHMETLVKTTHNLLFGGTETVGTTLRHGFLLLMKHPHIQARVQEEIDRVVGRGRRPTLEDRSAMPYTDAVLHEVQRFADVIPMNLPHRVVRDTAFRGFLLPEGTEIITLLNTVHYDPSQFQTPNEFNPAHFLDSKQDFKKSPAFMPFSAGRRLCLGEPLARMELFLYLTGILQNFTLQPLCPLEEIDVTPLSSGLGNVPRPFQLRMLPR</sequence>
<dbReference type="GeneID" id="110198199"/>
<dbReference type="FunFam" id="1.10.630.10:FF:000001">
    <property type="entry name" value="Cytochrome P450, family 2"/>
    <property type="match status" value="1"/>
</dbReference>
<dbReference type="GO" id="GO:0006805">
    <property type="term" value="P:xenobiotic metabolic process"/>
    <property type="evidence" value="ECO:0007669"/>
    <property type="project" value="TreeGrafter"/>
</dbReference>
<dbReference type="InterPro" id="IPR020469">
    <property type="entry name" value="Cyt_P450_CYP2_fam"/>
</dbReference>
<feature type="chain" id="PRO_5028114888" evidence="15">
    <location>
        <begin position="24"/>
        <end position="492"/>
    </location>
</feature>
<evidence type="ECO:0000256" key="11">
    <source>
        <dbReference type="ARBA" id="ARBA00023033"/>
    </source>
</evidence>
<keyword evidence="10 13" id="KW-0408">Iron</keyword>
<dbReference type="PRINTS" id="PR00385">
    <property type="entry name" value="P450"/>
</dbReference>
<organism evidence="16 17">
    <name type="scientific">Phascolarctos cinereus</name>
    <name type="common">Koala</name>
    <dbReference type="NCBI Taxonomy" id="38626"/>
    <lineage>
        <taxon>Eukaryota</taxon>
        <taxon>Metazoa</taxon>
        <taxon>Chordata</taxon>
        <taxon>Craniata</taxon>
        <taxon>Vertebrata</taxon>
        <taxon>Euteleostomi</taxon>
        <taxon>Mammalia</taxon>
        <taxon>Metatheria</taxon>
        <taxon>Diprotodontia</taxon>
        <taxon>Phascolarctidae</taxon>
        <taxon>Phascolarctos</taxon>
    </lineage>
</organism>
<keyword evidence="8" id="KW-0492">Microsome</keyword>
<dbReference type="PRINTS" id="PR01957">
    <property type="entry name" value="EP450ICYP2F"/>
</dbReference>
<dbReference type="GO" id="GO:0019825">
    <property type="term" value="F:oxygen binding"/>
    <property type="evidence" value="ECO:0007669"/>
    <property type="project" value="InterPro"/>
</dbReference>
<dbReference type="RefSeq" id="XP_020828038.1">
    <property type="nucleotide sequence ID" value="XM_020972379.1"/>
</dbReference>
<comment type="cofactor">
    <cofactor evidence="1 13">
        <name>heme</name>
        <dbReference type="ChEBI" id="CHEBI:30413"/>
    </cofactor>
</comment>
<comment type="subcellular location">
    <subcellularLocation>
        <location evidence="3">Endoplasmic reticulum membrane</location>
        <topology evidence="3">Peripheral membrane protein</topology>
    </subcellularLocation>
    <subcellularLocation>
        <location evidence="2">Microsome membrane</location>
        <topology evidence="2">Peripheral membrane protein</topology>
    </subcellularLocation>
</comment>
<evidence type="ECO:0000256" key="2">
    <source>
        <dbReference type="ARBA" id="ARBA00004174"/>
    </source>
</evidence>
<feature type="binding site" description="axial binding residue" evidence="13">
    <location>
        <position position="437"/>
    </location>
    <ligand>
        <name>heme</name>
        <dbReference type="ChEBI" id="CHEBI:30413"/>
    </ligand>
    <ligandPart>
        <name>Fe</name>
        <dbReference type="ChEBI" id="CHEBI:18248"/>
    </ligandPart>
</feature>
<keyword evidence="5 13" id="KW-0349">Heme</keyword>
<keyword evidence="16" id="KW-1185">Reference proteome</keyword>